<feature type="non-terminal residue" evidence="2">
    <location>
        <position position="61"/>
    </location>
</feature>
<evidence type="ECO:0000313" key="3">
    <source>
        <dbReference type="Proteomes" id="UP001178507"/>
    </source>
</evidence>
<reference evidence="2" key="1">
    <citation type="submission" date="2023-08" db="EMBL/GenBank/DDBJ databases">
        <authorList>
            <person name="Chen Y."/>
            <person name="Shah S."/>
            <person name="Dougan E. K."/>
            <person name="Thang M."/>
            <person name="Chan C."/>
        </authorList>
    </citation>
    <scope>NUCLEOTIDE SEQUENCE</scope>
</reference>
<sequence length="61" mass="7085">MTLQLATQWFPQVFAGSTLQREQRAARTRCLLSRKIHKKLERRHEEVAADPNTTRGLGPQR</sequence>
<proteinExistence type="predicted"/>
<dbReference type="AlphaFoldDB" id="A0AA36MW94"/>
<name>A0AA36MW94_9DINO</name>
<evidence type="ECO:0000313" key="2">
    <source>
        <dbReference type="EMBL" id="CAJ1382739.1"/>
    </source>
</evidence>
<accession>A0AA36MW94</accession>
<gene>
    <name evidence="2" type="ORF">EVOR1521_LOCUS10058</name>
</gene>
<comment type="caution">
    <text evidence="2">The sequence shown here is derived from an EMBL/GenBank/DDBJ whole genome shotgun (WGS) entry which is preliminary data.</text>
</comment>
<feature type="region of interest" description="Disordered" evidence="1">
    <location>
        <begin position="42"/>
        <end position="61"/>
    </location>
</feature>
<dbReference type="Proteomes" id="UP001178507">
    <property type="component" value="Unassembled WGS sequence"/>
</dbReference>
<dbReference type="EMBL" id="CAUJNA010000939">
    <property type="protein sequence ID" value="CAJ1382739.1"/>
    <property type="molecule type" value="Genomic_DNA"/>
</dbReference>
<evidence type="ECO:0000256" key="1">
    <source>
        <dbReference type="SAM" id="MobiDB-lite"/>
    </source>
</evidence>
<protein>
    <submittedName>
        <fullName evidence="2">Uncharacterized protein</fullName>
    </submittedName>
</protein>
<organism evidence="2 3">
    <name type="scientific">Effrenium voratum</name>
    <dbReference type="NCBI Taxonomy" id="2562239"/>
    <lineage>
        <taxon>Eukaryota</taxon>
        <taxon>Sar</taxon>
        <taxon>Alveolata</taxon>
        <taxon>Dinophyceae</taxon>
        <taxon>Suessiales</taxon>
        <taxon>Symbiodiniaceae</taxon>
        <taxon>Effrenium</taxon>
    </lineage>
</organism>
<keyword evidence="3" id="KW-1185">Reference proteome</keyword>